<feature type="compositionally biased region" description="Low complexity" evidence="1">
    <location>
        <begin position="657"/>
        <end position="677"/>
    </location>
</feature>
<protein>
    <submittedName>
        <fullName evidence="4">Uncharacterized protein</fullName>
    </submittedName>
</protein>
<reference evidence="4" key="2">
    <citation type="submission" date="2019-10" db="EMBL/GenBank/DDBJ databases">
        <authorList>
            <consortium name="NCBI Genome Project"/>
        </authorList>
    </citation>
    <scope>NUCLEOTIDE SEQUENCE</scope>
    <source>
        <strain evidence="4">NI907</strain>
    </source>
</reference>
<feature type="transmembrane region" description="Helical" evidence="2">
    <location>
        <begin position="67"/>
        <end position="86"/>
    </location>
</feature>
<reference evidence="3 4" key="1">
    <citation type="journal article" date="2019" name="Mol. Biol. Evol.">
        <title>Blast fungal genomes show frequent chromosomal changes, gene gains and losses, and effector gene turnover.</title>
        <authorList>
            <person name="Gomez Luciano L.B."/>
            <person name="Jason Tsai I."/>
            <person name="Chuma I."/>
            <person name="Tosa Y."/>
            <person name="Chen Y.H."/>
            <person name="Li J.Y."/>
            <person name="Li M.Y."/>
            <person name="Jade Lu M.Y."/>
            <person name="Nakayashiki H."/>
            <person name="Li W.H."/>
        </authorList>
    </citation>
    <scope>NUCLEOTIDE SEQUENCE [LARGE SCALE GENOMIC DNA]</scope>
    <source>
        <strain evidence="3 4">NI907</strain>
    </source>
</reference>
<feature type="transmembrane region" description="Helical" evidence="2">
    <location>
        <begin position="184"/>
        <end position="208"/>
    </location>
</feature>
<evidence type="ECO:0000256" key="1">
    <source>
        <dbReference type="SAM" id="MobiDB-lite"/>
    </source>
</evidence>
<proteinExistence type="predicted"/>
<dbReference type="GeneID" id="41963472"/>
<organism evidence="3 4">
    <name type="scientific">Pyricularia grisea</name>
    <name type="common">Crabgrass-specific blast fungus</name>
    <name type="synonym">Magnaporthe grisea</name>
    <dbReference type="NCBI Taxonomy" id="148305"/>
    <lineage>
        <taxon>Eukaryota</taxon>
        <taxon>Fungi</taxon>
        <taxon>Dikarya</taxon>
        <taxon>Ascomycota</taxon>
        <taxon>Pezizomycotina</taxon>
        <taxon>Sordariomycetes</taxon>
        <taxon>Sordariomycetidae</taxon>
        <taxon>Magnaporthales</taxon>
        <taxon>Pyriculariaceae</taxon>
        <taxon>Pyricularia</taxon>
    </lineage>
</organism>
<feature type="region of interest" description="Disordered" evidence="1">
    <location>
        <begin position="542"/>
        <end position="565"/>
    </location>
</feature>
<feature type="transmembrane region" description="Helical" evidence="2">
    <location>
        <begin position="107"/>
        <end position="132"/>
    </location>
</feature>
<sequence>MSSSYGEGIYTMDKSGAAWLLARQVADDLIRTNSTDYNNSTRSRTSTQMLIQELRFASAKSIRTSTITLAVFNTVAAFATVLGILWESYSREKRTRGYSIRRDGLNFVAGADVYPLFLSLGITVQGIIFAVAQSSGLENIFTAGCTQIAQSMLPALLLVPLIQLVFGLEVMLRGVRSQPFPKRGPWAVSICLTLISLLTLGAFIVTIVAGTPDFCFASLFWFVSRYSLAIFIILLVITVILFGATVTTFMRLSRNSGIDATERMGASRMVFYLTLAIISNALVIPFFQQLAFEDQRSTSFSGLPLTLSMVASVVTEVSGLMTGGLYLFLRSNPLSAIGSKLSEKEDTGRERFKNSIHVQGSDDDQDDSGITSPNGLRRMDSEASMISYYKKDEEAGNMRSNQTYADPIPSNDDDFPKPPEPSYATRTSRRFKASSILSAMRPLSSRSSNAPLLPATTYSPNAPVTNNNNNNSTAVKPHRFDFSTLKPPPSMKNFSSRHRRDSSIASHLTVQLGLRLSNVEDIRGQGPGRDSCTAIIPMVDQTGDSGRSIQQQGLAPQQQRHMPKPSPLAQAITITADDEDVYEVSLDNSKPAEPTDILLPAKAMVPAVSTVDSMREIETKQLETLSPTVYSPAGPSPKLVSPRGVGFTSPPLSRFNSQSTQRSASQRSTASSRSTASKRSDSRRGPPPRKPSTRQSPPPRSDKGSEWI</sequence>
<feature type="transmembrane region" description="Helical" evidence="2">
    <location>
        <begin position="307"/>
        <end position="329"/>
    </location>
</feature>
<evidence type="ECO:0000313" key="4">
    <source>
        <dbReference type="RefSeq" id="XP_030979245.1"/>
    </source>
</evidence>
<dbReference type="RefSeq" id="XP_030979245.1">
    <property type="nucleotide sequence ID" value="XM_031128564.1"/>
</dbReference>
<keyword evidence="2" id="KW-0472">Membrane</keyword>
<dbReference type="AlphaFoldDB" id="A0A6P8AWH5"/>
<dbReference type="KEGG" id="pgri:PgNI_08568"/>
<dbReference type="Proteomes" id="UP000515153">
    <property type="component" value="Chromosome V"/>
</dbReference>
<evidence type="ECO:0000313" key="3">
    <source>
        <dbReference type="Proteomes" id="UP000515153"/>
    </source>
</evidence>
<feature type="transmembrane region" description="Helical" evidence="2">
    <location>
        <begin position="270"/>
        <end position="287"/>
    </location>
</feature>
<gene>
    <name evidence="4" type="ORF">PgNI_08568</name>
</gene>
<feature type="compositionally biased region" description="Polar residues" evidence="1">
    <location>
        <begin position="542"/>
        <end position="560"/>
    </location>
</feature>
<keyword evidence="2" id="KW-1133">Transmembrane helix</keyword>
<accession>A0A6P8AWH5</accession>
<feature type="region of interest" description="Disordered" evidence="1">
    <location>
        <begin position="626"/>
        <end position="708"/>
    </location>
</feature>
<feature type="region of interest" description="Disordered" evidence="1">
    <location>
        <begin position="356"/>
        <end position="430"/>
    </location>
</feature>
<reference evidence="4" key="3">
    <citation type="submission" date="2025-08" db="UniProtKB">
        <authorList>
            <consortium name="RefSeq"/>
        </authorList>
    </citation>
    <scope>IDENTIFICATION</scope>
    <source>
        <strain evidence="4">NI907</strain>
    </source>
</reference>
<feature type="transmembrane region" description="Helical" evidence="2">
    <location>
        <begin position="152"/>
        <end position="172"/>
    </location>
</feature>
<keyword evidence="2" id="KW-0812">Transmembrane</keyword>
<feature type="region of interest" description="Disordered" evidence="1">
    <location>
        <begin position="479"/>
        <end position="502"/>
    </location>
</feature>
<name>A0A6P8AWH5_PYRGI</name>
<keyword evidence="3" id="KW-1185">Reference proteome</keyword>
<evidence type="ECO:0000256" key="2">
    <source>
        <dbReference type="SAM" id="Phobius"/>
    </source>
</evidence>
<feature type="transmembrane region" description="Helical" evidence="2">
    <location>
        <begin position="228"/>
        <end position="249"/>
    </location>
</feature>